<gene>
    <name evidence="1" type="ORF">H9824_06460</name>
</gene>
<sequence>MTTFESNVKQVQAPQGTVYAKLSDLSNLARVKDRLPEHKVKNMTFDTDTLSMQAPPIGTITLKIVAREPESCITFGTTSSPLPFDLQIHISPVSETECQLKLVINMEVNPFIKNMIQRPLQDGLEKMADLLAMIPYTEND</sequence>
<dbReference type="InterPro" id="IPR023393">
    <property type="entry name" value="START-like_dom_sf"/>
</dbReference>
<organism evidence="1 2">
    <name type="scientific">Candidatus Bacteroides pullicola</name>
    <dbReference type="NCBI Taxonomy" id="2838475"/>
    <lineage>
        <taxon>Bacteria</taxon>
        <taxon>Pseudomonadati</taxon>
        <taxon>Bacteroidota</taxon>
        <taxon>Bacteroidia</taxon>
        <taxon>Bacteroidales</taxon>
        <taxon>Bacteroidaceae</taxon>
        <taxon>Bacteroides</taxon>
    </lineage>
</organism>
<dbReference type="EMBL" id="DXCV01000046">
    <property type="protein sequence ID" value="HIY88329.1"/>
    <property type="molecule type" value="Genomic_DNA"/>
</dbReference>
<dbReference type="Gene3D" id="3.30.530.20">
    <property type="match status" value="1"/>
</dbReference>
<reference evidence="1" key="1">
    <citation type="journal article" date="2021" name="PeerJ">
        <title>Extensive microbial diversity within the chicken gut microbiome revealed by metagenomics and culture.</title>
        <authorList>
            <person name="Gilroy R."/>
            <person name="Ravi A."/>
            <person name="Getino M."/>
            <person name="Pursley I."/>
            <person name="Horton D.L."/>
            <person name="Alikhan N.F."/>
            <person name="Baker D."/>
            <person name="Gharbi K."/>
            <person name="Hall N."/>
            <person name="Watson M."/>
            <person name="Adriaenssens E.M."/>
            <person name="Foster-Nyarko E."/>
            <person name="Jarju S."/>
            <person name="Secka A."/>
            <person name="Antonio M."/>
            <person name="Oren A."/>
            <person name="Chaudhuri R.R."/>
            <person name="La Ragione R."/>
            <person name="Hildebrand F."/>
            <person name="Pallen M.J."/>
        </authorList>
    </citation>
    <scope>NUCLEOTIDE SEQUENCE</scope>
    <source>
        <strain evidence="1">Gambia2-208</strain>
    </source>
</reference>
<name>A0A9D2CL98_9BACE</name>
<dbReference type="AlphaFoldDB" id="A0A9D2CL98"/>
<reference evidence="1" key="2">
    <citation type="submission" date="2021-04" db="EMBL/GenBank/DDBJ databases">
        <authorList>
            <person name="Gilroy R."/>
        </authorList>
    </citation>
    <scope>NUCLEOTIDE SEQUENCE</scope>
    <source>
        <strain evidence="1">Gambia2-208</strain>
    </source>
</reference>
<proteinExistence type="predicted"/>
<protein>
    <submittedName>
        <fullName evidence="1">SRPBCC family protein</fullName>
    </submittedName>
</protein>
<dbReference type="SUPFAM" id="SSF55961">
    <property type="entry name" value="Bet v1-like"/>
    <property type="match status" value="1"/>
</dbReference>
<evidence type="ECO:0000313" key="2">
    <source>
        <dbReference type="Proteomes" id="UP000886851"/>
    </source>
</evidence>
<dbReference type="Proteomes" id="UP000886851">
    <property type="component" value="Unassembled WGS sequence"/>
</dbReference>
<evidence type="ECO:0000313" key="1">
    <source>
        <dbReference type="EMBL" id="HIY88329.1"/>
    </source>
</evidence>
<accession>A0A9D2CL98</accession>
<comment type="caution">
    <text evidence="1">The sequence shown here is derived from an EMBL/GenBank/DDBJ whole genome shotgun (WGS) entry which is preliminary data.</text>
</comment>